<keyword evidence="3" id="KW-1185">Reference proteome</keyword>
<keyword evidence="1" id="KW-0732">Signal</keyword>
<accession>A0A319CRS8</accession>
<reference evidence="2 3" key="1">
    <citation type="submission" date="2016-12" db="EMBL/GenBank/DDBJ databases">
        <title>The genomes of Aspergillus section Nigri reveals drivers in fungal speciation.</title>
        <authorList>
            <consortium name="DOE Joint Genome Institute"/>
            <person name="Vesth T.C."/>
            <person name="Nybo J."/>
            <person name="Theobald S."/>
            <person name="Brandl J."/>
            <person name="Frisvad J.C."/>
            <person name="Nielsen K.F."/>
            <person name="Lyhne E.K."/>
            <person name="Kogle M.E."/>
            <person name="Kuo A."/>
            <person name="Riley R."/>
            <person name="Clum A."/>
            <person name="Nolan M."/>
            <person name="Lipzen A."/>
            <person name="Salamov A."/>
            <person name="Henrissat B."/>
            <person name="Wiebenga A."/>
            <person name="De Vries R.P."/>
            <person name="Grigoriev I.V."/>
            <person name="Mortensen U.H."/>
            <person name="Andersen M.R."/>
            <person name="Baker S.E."/>
        </authorList>
    </citation>
    <scope>NUCLEOTIDE SEQUENCE [LARGE SCALE GENOMIC DNA]</scope>
    <source>
        <strain evidence="2 3">CBS 121591</strain>
    </source>
</reference>
<proteinExistence type="predicted"/>
<dbReference type="GeneID" id="37132986"/>
<sequence length="71" mass="8341">MPRLFILFFCLKELQAFSLRRTHRPLAGLRHHERGFNGVGIPTPVTRQLQRPRSQDCYANPLKEFPPRLTI</sequence>
<dbReference type="Proteomes" id="UP000248340">
    <property type="component" value="Unassembled WGS sequence"/>
</dbReference>
<feature type="chain" id="PRO_5016234437" description="Secreted protein" evidence="1">
    <location>
        <begin position="17"/>
        <end position="71"/>
    </location>
</feature>
<gene>
    <name evidence="2" type="ORF">BO82DRAFT_159412</name>
</gene>
<organism evidence="2 3">
    <name type="scientific">Aspergillus uvarum CBS 121591</name>
    <dbReference type="NCBI Taxonomy" id="1448315"/>
    <lineage>
        <taxon>Eukaryota</taxon>
        <taxon>Fungi</taxon>
        <taxon>Dikarya</taxon>
        <taxon>Ascomycota</taxon>
        <taxon>Pezizomycotina</taxon>
        <taxon>Eurotiomycetes</taxon>
        <taxon>Eurotiomycetidae</taxon>
        <taxon>Eurotiales</taxon>
        <taxon>Aspergillaceae</taxon>
        <taxon>Aspergillus</taxon>
        <taxon>Aspergillus subgen. Circumdati</taxon>
    </lineage>
</organism>
<dbReference type="VEuPathDB" id="FungiDB:BO82DRAFT_159412"/>
<feature type="signal peptide" evidence="1">
    <location>
        <begin position="1"/>
        <end position="16"/>
    </location>
</feature>
<protein>
    <recommendedName>
        <fullName evidence="4">Secreted protein</fullName>
    </recommendedName>
</protein>
<dbReference type="RefSeq" id="XP_025488458.1">
    <property type="nucleotide sequence ID" value="XM_025630245.1"/>
</dbReference>
<name>A0A319CRS8_9EURO</name>
<evidence type="ECO:0000313" key="2">
    <source>
        <dbReference type="EMBL" id="PYH78258.1"/>
    </source>
</evidence>
<evidence type="ECO:0008006" key="4">
    <source>
        <dbReference type="Google" id="ProtNLM"/>
    </source>
</evidence>
<evidence type="ECO:0000256" key="1">
    <source>
        <dbReference type="SAM" id="SignalP"/>
    </source>
</evidence>
<evidence type="ECO:0000313" key="3">
    <source>
        <dbReference type="Proteomes" id="UP000248340"/>
    </source>
</evidence>
<dbReference type="EMBL" id="KZ821731">
    <property type="protein sequence ID" value="PYH78258.1"/>
    <property type="molecule type" value="Genomic_DNA"/>
</dbReference>
<dbReference type="AlphaFoldDB" id="A0A319CRS8"/>